<dbReference type="FunFam" id="2.40.110.10:FF:000026">
    <property type="entry name" value="4-hydroxyphenylacetate 3-monooxygenase oxygenase component"/>
    <property type="match status" value="1"/>
</dbReference>
<dbReference type="Proteomes" id="UP000219514">
    <property type="component" value="Unassembled WGS sequence"/>
</dbReference>
<keyword evidence="9" id="KW-0503">Monooxygenase</keyword>
<feature type="region of interest" description="Disordered" evidence="6">
    <location>
        <begin position="1"/>
        <end position="23"/>
    </location>
</feature>
<dbReference type="OrthoDB" id="9785230at2"/>
<dbReference type="InterPro" id="IPR004925">
    <property type="entry name" value="HpaB/PvcC/4-BUDH"/>
</dbReference>
<keyword evidence="10" id="KW-1185">Reference proteome</keyword>
<dbReference type="EMBL" id="OBDO01000009">
    <property type="protein sequence ID" value="SNX98059.1"/>
    <property type="molecule type" value="Genomic_DNA"/>
</dbReference>
<dbReference type="Gene3D" id="1.10.3140.10">
    <property type="entry name" value="4-hydroxybutyryl-coa dehydratase, domain 1"/>
    <property type="match status" value="1"/>
</dbReference>
<dbReference type="SUPFAM" id="SSF56645">
    <property type="entry name" value="Acyl-CoA dehydrogenase NM domain-like"/>
    <property type="match status" value="1"/>
</dbReference>
<evidence type="ECO:0000313" key="10">
    <source>
        <dbReference type="Proteomes" id="UP000219514"/>
    </source>
</evidence>
<sequence length="518" mass="58438">MTEQLLSEPTTMPEPVTTRPQTGDEYLESLRDGREVWFRGERVEDVTAHPAFRNSTRMIARLYDALHDESRNQKLIVPTDTGNGGFTHAFFKAPYSIAELQAGADACAEWARQTYGFMGRTPDYKAGFLSTLGSNTEYYAPFQDNARRLYKEGQEKVLYFNHAIVNPPVDRNKAMEQVKDVYMHVEKETDAGLFVSGAKVVATGSVLCQYNFIGNYSPTPIKTKEFSAMFAVPMATPGVKLISRPSYEYAAGRTGSPFDNPLSSRLDENDSVFIFDNVFVPWENVFCYDPDKASEFYMGSGFIWRGLLQGCIRYAVKLDFLCGVLLKSLEMTGTRDFRGVQTRIGELITYRHLFWSLVTAMVQGATKWSDGTYVPNVEAVTVYRIMGGQLYPRIRDIFQKDIASALIYTNSSAMDWGVEELRPYLDKYVRGSNGFSAEERVKVLKLAWDAIGTDFGSRHELYERNYAGNHEQVQVDAYLGATAAGRVDEFVSFVDQCMSEYDTEGWTVPDLIDPRSGL</sequence>
<dbReference type="InterPro" id="IPR024719">
    <property type="entry name" value="HpaB/PvcC/4-BUDH_C"/>
</dbReference>
<dbReference type="PIRSF" id="PIRSF000331">
    <property type="entry name" value="HpaA_HpaB"/>
    <property type="match status" value="1"/>
</dbReference>
<dbReference type="Pfam" id="PF03241">
    <property type="entry name" value="HpaB"/>
    <property type="match status" value="1"/>
</dbReference>
<comment type="similarity">
    <text evidence="4">Belongs to the FADH(2)-utilizing monooxygenase family.</text>
</comment>
<dbReference type="GO" id="GO:0004497">
    <property type="term" value="F:monooxygenase activity"/>
    <property type="evidence" value="ECO:0007669"/>
    <property type="project" value="UniProtKB-KW"/>
</dbReference>
<dbReference type="PANTHER" id="PTHR36117">
    <property type="entry name" value="4-HYDROXYPHENYLACETATE 3-MONOOXYGENASE-RELATED"/>
    <property type="match status" value="1"/>
</dbReference>
<gene>
    <name evidence="9" type="ORF">SAMN06893097_109139</name>
</gene>
<dbReference type="InterPro" id="IPR009100">
    <property type="entry name" value="AcylCoA_DH/oxidase_NM_dom_sf"/>
</dbReference>
<feature type="binding site" evidence="5">
    <location>
        <begin position="162"/>
        <end position="164"/>
    </location>
    <ligand>
        <name>FAD</name>
        <dbReference type="ChEBI" id="CHEBI:57692"/>
    </ligand>
</feature>
<dbReference type="PANTHER" id="PTHR36117:SF3">
    <property type="entry name" value="4-HYDROXYPHENYLACETATE 3-MONOOXYGENASE-RELATED"/>
    <property type="match status" value="1"/>
</dbReference>
<evidence type="ECO:0000256" key="4">
    <source>
        <dbReference type="ARBA" id="ARBA00061227"/>
    </source>
</evidence>
<feature type="compositionally biased region" description="Polar residues" evidence="6">
    <location>
        <begin position="1"/>
        <end position="10"/>
    </location>
</feature>
<dbReference type="AlphaFoldDB" id="A0A285EG11"/>
<evidence type="ECO:0000256" key="6">
    <source>
        <dbReference type="SAM" id="MobiDB-lite"/>
    </source>
</evidence>
<dbReference type="Gene3D" id="1.20.140.10">
    <property type="entry name" value="Butyryl-CoA Dehydrogenase, subunit A, domain 3"/>
    <property type="match status" value="1"/>
</dbReference>
<evidence type="ECO:0000259" key="8">
    <source>
        <dbReference type="Pfam" id="PF11794"/>
    </source>
</evidence>
<dbReference type="RefSeq" id="WP_097207995.1">
    <property type="nucleotide sequence ID" value="NZ_JACHXB010000001.1"/>
</dbReference>
<keyword evidence="3" id="KW-0560">Oxidoreductase</keyword>
<dbReference type="SUPFAM" id="SSF47203">
    <property type="entry name" value="Acyl-CoA dehydrogenase C-terminal domain-like"/>
    <property type="match status" value="1"/>
</dbReference>
<organism evidence="9 10">
    <name type="scientific">Geodermatophilus sabuli</name>
    <dbReference type="NCBI Taxonomy" id="1564158"/>
    <lineage>
        <taxon>Bacteria</taxon>
        <taxon>Bacillati</taxon>
        <taxon>Actinomycetota</taxon>
        <taxon>Actinomycetes</taxon>
        <taxon>Geodermatophilales</taxon>
        <taxon>Geodermatophilaceae</taxon>
        <taxon>Geodermatophilus</taxon>
    </lineage>
</organism>
<dbReference type="InterPro" id="IPR046373">
    <property type="entry name" value="Acyl-CoA_Oxase/DH_mid-dom_sf"/>
</dbReference>
<feature type="domain" description="HpaB/PvcC/4-BUDH N-terminal" evidence="8">
    <location>
        <begin position="22"/>
        <end position="286"/>
    </location>
</feature>
<dbReference type="Gene3D" id="2.40.110.10">
    <property type="entry name" value="Butyryl-CoA Dehydrogenase, subunit A, domain 2"/>
    <property type="match status" value="1"/>
</dbReference>
<evidence type="ECO:0000256" key="5">
    <source>
        <dbReference type="PIRSR" id="PIRSR000331-2"/>
    </source>
</evidence>
<keyword evidence="2 5" id="KW-0274">FAD</keyword>
<evidence type="ECO:0000259" key="7">
    <source>
        <dbReference type="Pfam" id="PF03241"/>
    </source>
</evidence>
<evidence type="ECO:0000313" key="9">
    <source>
        <dbReference type="EMBL" id="SNX98059.1"/>
    </source>
</evidence>
<dbReference type="InterPro" id="IPR024674">
    <property type="entry name" value="HpaB/PvcC/4-BUDH_N"/>
</dbReference>
<accession>A0A285EG11</accession>
<reference evidence="9 10" key="1">
    <citation type="submission" date="2017-09" db="EMBL/GenBank/DDBJ databases">
        <authorList>
            <person name="Ehlers B."/>
            <person name="Leendertz F.H."/>
        </authorList>
    </citation>
    <scope>NUCLEOTIDE SEQUENCE [LARGE SCALE GENOMIC DNA]</scope>
    <source>
        <strain evidence="9 10">DSM 46844</strain>
    </source>
</reference>
<name>A0A285EG11_9ACTN</name>
<evidence type="ECO:0000256" key="1">
    <source>
        <dbReference type="ARBA" id="ARBA00022630"/>
    </source>
</evidence>
<dbReference type="GO" id="GO:0016627">
    <property type="term" value="F:oxidoreductase activity, acting on the CH-CH group of donors"/>
    <property type="evidence" value="ECO:0007669"/>
    <property type="project" value="InterPro"/>
</dbReference>
<evidence type="ECO:0000256" key="2">
    <source>
        <dbReference type="ARBA" id="ARBA00022827"/>
    </source>
</evidence>
<feature type="binding site" evidence="5">
    <location>
        <position position="203"/>
    </location>
    <ligand>
        <name>FAD</name>
        <dbReference type="ChEBI" id="CHEBI:57692"/>
    </ligand>
</feature>
<dbReference type="Pfam" id="PF11794">
    <property type="entry name" value="HpaB_N"/>
    <property type="match status" value="1"/>
</dbReference>
<evidence type="ECO:0000256" key="3">
    <source>
        <dbReference type="ARBA" id="ARBA00023002"/>
    </source>
</evidence>
<dbReference type="InterPro" id="IPR024677">
    <property type="entry name" value="HpaB/PvcC"/>
</dbReference>
<keyword evidence="1" id="KW-0285">Flavoprotein</keyword>
<proteinExistence type="inferred from homology"/>
<dbReference type="InterPro" id="IPR036250">
    <property type="entry name" value="AcylCo_DH-like_C"/>
</dbReference>
<dbReference type="PIRSF" id="PIRSF500125">
    <property type="entry name" value="4_HPA_large"/>
    <property type="match status" value="1"/>
</dbReference>
<protein>
    <submittedName>
        <fullName evidence="9">4-hydroxyphenylacetate 3-monooxygenase oxygenase component</fullName>
    </submittedName>
</protein>
<feature type="domain" description="HpaB/PvcC/4-BUDH C-terminal" evidence="7">
    <location>
        <begin position="294"/>
        <end position="492"/>
    </location>
</feature>